<protein>
    <submittedName>
        <fullName evidence="1">Uncharacterized protein</fullName>
    </submittedName>
</protein>
<dbReference type="Proteomes" id="UP000257109">
    <property type="component" value="Unassembled WGS sequence"/>
</dbReference>
<name>A0A371EGM2_MUCPR</name>
<comment type="caution">
    <text evidence="1">The sequence shown here is derived from an EMBL/GenBank/DDBJ whole genome shotgun (WGS) entry which is preliminary data.</text>
</comment>
<evidence type="ECO:0000313" key="1">
    <source>
        <dbReference type="EMBL" id="RDX65119.1"/>
    </source>
</evidence>
<gene>
    <name evidence="1" type="ORF">CR513_56254</name>
</gene>
<organism evidence="1 2">
    <name type="scientific">Mucuna pruriens</name>
    <name type="common">Velvet bean</name>
    <name type="synonym">Dolichos pruriens</name>
    <dbReference type="NCBI Taxonomy" id="157652"/>
    <lineage>
        <taxon>Eukaryota</taxon>
        <taxon>Viridiplantae</taxon>
        <taxon>Streptophyta</taxon>
        <taxon>Embryophyta</taxon>
        <taxon>Tracheophyta</taxon>
        <taxon>Spermatophyta</taxon>
        <taxon>Magnoliopsida</taxon>
        <taxon>eudicotyledons</taxon>
        <taxon>Gunneridae</taxon>
        <taxon>Pentapetalae</taxon>
        <taxon>rosids</taxon>
        <taxon>fabids</taxon>
        <taxon>Fabales</taxon>
        <taxon>Fabaceae</taxon>
        <taxon>Papilionoideae</taxon>
        <taxon>50 kb inversion clade</taxon>
        <taxon>NPAAA clade</taxon>
        <taxon>indigoferoid/millettioid clade</taxon>
        <taxon>Phaseoleae</taxon>
        <taxon>Mucuna</taxon>
    </lineage>
</organism>
<sequence>MPLLTNPVSRGVRCLLPFVQYFLVSFRLALVVSSGLRYAIARSRPATAYTNLPPAPYVLSYQLGVDTGATTSSRPMQQGTRRPPKMLAPIPIAYTETEAGGNNPPQTTRAPYPRSYDPNARCDCHGGAIGHATERCWGLKHKVQDLLDGGLLGFQD</sequence>
<dbReference type="EMBL" id="QJKJ01014053">
    <property type="protein sequence ID" value="RDX65119.1"/>
    <property type="molecule type" value="Genomic_DNA"/>
</dbReference>
<dbReference type="AlphaFoldDB" id="A0A371EGM2"/>
<evidence type="ECO:0000313" key="2">
    <source>
        <dbReference type="Proteomes" id="UP000257109"/>
    </source>
</evidence>
<accession>A0A371EGM2</accession>
<feature type="non-terminal residue" evidence="1">
    <location>
        <position position="1"/>
    </location>
</feature>
<keyword evidence="2" id="KW-1185">Reference proteome</keyword>
<proteinExistence type="predicted"/>
<reference evidence="1" key="1">
    <citation type="submission" date="2018-05" db="EMBL/GenBank/DDBJ databases">
        <title>Draft genome of Mucuna pruriens seed.</title>
        <authorList>
            <person name="Nnadi N.E."/>
            <person name="Vos R."/>
            <person name="Hasami M.H."/>
            <person name="Devisetty U.K."/>
            <person name="Aguiy J.C."/>
        </authorList>
    </citation>
    <scope>NUCLEOTIDE SEQUENCE [LARGE SCALE GENOMIC DNA]</scope>
    <source>
        <strain evidence="1">JCA_2017</strain>
    </source>
</reference>